<dbReference type="RefSeq" id="XP_001586271.1">
    <property type="nucleotide sequence ID" value="XM_001586221.1"/>
</dbReference>
<evidence type="ECO:0000313" key="2">
    <source>
        <dbReference type="Proteomes" id="UP000001312"/>
    </source>
</evidence>
<keyword evidence="2" id="KW-1185">Reference proteome</keyword>
<gene>
    <name evidence="1" type="ORF">SS1G_12849</name>
</gene>
<accession>A7F5H1</accession>
<sequence>MSGREVTSQAICEGMQLLGSGMYEQECGFINLGKFTSTGGGRYEGEMKRSPVLEILRIVTSSQISFSDAILNLILR</sequence>
<proteinExistence type="predicted"/>
<protein>
    <submittedName>
        <fullName evidence="1">Uncharacterized protein</fullName>
    </submittedName>
</protein>
<organism evidence="1 2">
    <name type="scientific">Sclerotinia sclerotiorum (strain ATCC 18683 / 1980 / Ss-1)</name>
    <name type="common">White mold</name>
    <name type="synonym">Whetzelinia sclerotiorum</name>
    <dbReference type="NCBI Taxonomy" id="665079"/>
    <lineage>
        <taxon>Eukaryota</taxon>
        <taxon>Fungi</taxon>
        <taxon>Dikarya</taxon>
        <taxon>Ascomycota</taxon>
        <taxon>Pezizomycotina</taxon>
        <taxon>Leotiomycetes</taxon>
        <taxon>Helotiales</taxon>
        <taxon>Sclerotiniaceae</taxon>
        <taxon>Sclerotinia</taxon>
    </lineage>
</organism>
<reference evidence="2" key="1">
    <citation type="journal article" date="2011" name="PLoS Genet.">
        <title>Genomic analysis of the necrotrophic fungal pathogens Sclerotinia sclerotiorum and Botrytis cinerea.</title>
        <authorList>
            <person name="Amselem J."/>
            <person name="Cuomo C.A."/>
            <person name="van Kan J.A."/>
            <person name="Viaud M."/>
            <person name="Benito E.P."/>
            <person name="Couloux A."/>
            <person name="Coutinho P.M."/>
            <person name="de Vries R.P."/>
            <person name="Dyer P.S."/>
            <person name="Fillinger S."/>
            <person name="Fournier E."/>
            <person name="Gout L."/>
            <person name="Hahn M."/>
            <person name="Kohn L."/>
            <person name="Lapalu N."/>
            <person name="Plummer K.M."/>
            <person name="Pradier J.M."/>
            <person name="Quevillon E."/>
            <person name="Sharon A."/>
            <person name="Simon A."/>
            <person name="ten Have A."/>
            <person name="Tudzynski B."/>
            <person name="Tudzynski P."/>
            <person name="Wincker P."/>
            <person name="Andrew M."/>
            <person name="Anthouard V."/>
            <person name="Beever R.E."/>
            <person name="Beffa R."/>
            <person name="Benoit I."/>
            <person name="Bouzid O."/>
            <person name="Brault B."/>
            <person name="Chen Z."/>
            <person name="Choquer M."/>
            <person name="Collemare J."/>
            <person name="Cotton P."/>
            <person name="Danchin E.G."/>
            <person name="Da Silva C."/>
            <person name="Gautier A."/>
            <person name="Giraud C."/>
            <person name="Giraud T."/>
            <person name="Gonzalez C."/>
            <person name="Grossetete S."/>
            <person name="Guldener U."/>
            <person name="Henrissat B."/>
            <person name="Howlett B.J."/>
            <person name="Kodira C."/>
            <person name="Kretschmer M."/>
            <person name="Lappartient A."/>
            <person name="Leroch M."/>
            <person name="Levis C."/>
            <person name="Mauceli E."/>
            <person name="Neuveglise C."/>
            <person name="Oeser B."/>
            <person name="Pearson M."/>
            <person name="Poulain J."/>
            <person name="Poussereau N."/>
            <person name="Quesneville H."/>
            <person name="Rascle C."/>
            <person name="Schumacher J."/>
            <person name="Segurens B."/>
            <person name="Sexton A."/>
            <person name="Silva E."/>
            <person name="Sirven C."/>
            <person name="Soanes D.M."/>
            <person name="Talbot N.J."/>
            <person name="Templeton M."/>
            <person name="Yandava C."/>
            <person name="Yarden O."/>
            <person name="Zeng Q."/>
            <person name="Rollins J.A."/>
            <person name="Lebrun M.H."/>
            <person name="Dickman M."/>
        </authorList>
    </citation>
    <scope>NUCLEOTIDE SEQUENCE [LARGE SCALE GENOMIC DNA]</scope>
    <source>
        <strain evidence="2">ATCC 18683 / 1980 / Ss-1</strain>
    </source>
</reference>
<dbReference type="EMBL" id="CH476642">
    <property type="protein sequence ID" value="EDN97992.1"/>
    <property type="molecule type" value="Genomic_DNA"/>
</dbReference>
<dbReference type="Proteomes" id="UP000001312">
    <property type="component" value="Unassembled WGS sequence"/>
</dbReference>
<dbReference type="GeneID" id="5482311"/>
<evidence type="ECO:0000313" key="1">
    <source>
        <dbReference type="EMBL" id="EDN97992.1"/>
    </source>
</evidence>
<dbReference type="AlphaFoldDB" id="A7F5H1"/>
<name>A7F5H1_SCLS1</name>
<dbReference type="InParanoid" id="A7F5H1"/>
<dbReference type="KEGG" id="ssl:SS1G_12849"/>